<feature type="compositionally biased region" description="Low complexity" evidence="1">
    <location>
        <begin position="315"/>
        <end position="325"/>
    </location>
</feature>
<feature type="region of interest" description="Disordered" evidence="1">
    <location>
        <begin position="1"/>
        <end position="90"/>
    </location>
</feature>
<comment type="caution">
    <text evidence="2">The sequence shown here is derived from an EMBL/GenBank/DDBJ whole genome shotgun (WGS) entry which is preliminary data.</text>
</comment>
<dbReference type="InterPro" id="IPR043136">
    <property type="entry name" value="B30.2/SPRY_sf"/>
</dbReference>
<evidence type="ECO:0000313" key="3">
    <source>
        <dbReference type="Proteomes" id="UP001375240"/>
    </source>
</evidence>
<dbReference type="EMBL" id="JAVHNQ010000013">
    <property type="protein sequence ID" value="KAK6334215.1"/>
    <property type="molecule type" value="Genomic_DNA"/>
</dbReference>
<reference evidence="2 3" key="1">
    <citation type="submission" date="2019-10" db="EMBL/GenBank/DDBJ databases">
        <authorList>
            <person name="Palmer J.M."/>
        </authorList>
    </citation>
    <scope>NUCLEOTIDE SEQUENCE [LARGE SCALE GENOMIC DNA]</scope>
    <source>
        <strain evidence="2 3">TWF696</strain>
    </source>
</reference>
<feature type="compositionally biased region" description="Basic and acidic residues" evidence="1">
    <location>
        <begin position="582"/>
        <end position="600"/>
    </location>
</feature>
<protein>
    <recommendedName>
        <fullName evidence="4">SPRY domain-containing protein</fullName>
    </recommendedName>
</protein>
<evidence type="ECO:0000256" key="1">
    <source>
        <dbReference type="SAM" id="MobiDB-lite"/>
    </source>
</evidence>
<sequence>MRKLFRASKPTPPPPVSTAGDASQQQQQQQQPPANGTESRPSLDQKAAIKKEKKEKEKELKKKKKAKSASPGSSKSPASPDRSYPGISNIPQLARPADAEALATALAAEVDADNADAGIPLLIVKNSAQADLSNRPLVSQRRPSVLKQTGRLNSISSDPNIPLASPPLSPGSPSTNSIASQPRAKVHFDVSEKIILDAQWYSHQQRFTITSGNFLHFERPPTSNYRFSTTAESIHTKGTLLQLITSASTDDDKNTWDSTTAVPLYAARYYNPAVTSAERTIYWEAEVGSLGFSKFSSVDHADGLPSSRGAAAASAASVASRTANGPPGGPPGETPSSTTASTADEGLADLGLSRSISHTAPPISHRVTGAAMAVGFIVKCVTPDTVPFIRRRSSLRPVDEFPFPYSTAGDGIFWSSDNGGTIYIGGQETRHTLKAGVGDTVGIGITFKLDPSKQQSNGVTPVPTPPTTPPPVQTSQKENKELFRRKSSAASGKDQSDTPYCEPKDLQHVPVEIFFVVNGEKKQSFFHPDKTTNPFDTPIPEYLLGTHDIFPCLCVQGAGVECKTRIGQAVTWQGEGGFVDSPTKDDASAISRDTTKETPKKSAKWWSHLGHTH</sequence>
<feature type="region of interest" description="Disordered" evidence="1">
    <location>
        <begin position="449"/>
        <end position="503"/>
    </location>
</feature>
<accession>A0AAV9U2E6</accession>
<feature type="compositionally biased region" description="Pro residues" evidence="1">
    <location>
        <begin position="462"/>
        <end position="472"/>
    </location>
</feature>
<feature type="region of interest" description="Disordered" evidence="1">
    <location>
        <begin position="135"/>
        <end position="179"/>
    </location>
</feature>
<gene>
    <name evidence="2" type="ORF">TWF696_002716</name>
</gene>
<keyword evidence="3" id="KW-1185">Reference proteome</keyword>
<feature type="region of interest" description="Disordered" evidence="1">
    <location>
        <begin position="574"/>
        <end position="613"/>
    </location>
</feature>
<name>A0AAV9U2E6_9PEZI</name>
<feature type="compositionally biased region" description="Low complexity" evidence="1">
    <location>
        <begin position="334"/>
        <end position="343"/>
    </location>
</feature>
<evidence type="ECO:0000313" key="2">
    <source>
        <dbReference type="EMBL" id="KAK6334215.1"/>
    </source>
</evidence>
<dbReference type="AlphaFoldDB" id="A0AAV9U2E6"/>
<organism evidence="2 3">
    <name type="scientific">Orbilia brochopaga</name>
    <dbReference type="NCBI Taxonomy" id="3140254"/>
    <lineage>
        <taxon>Eukaryota</taxon>
        <taxon>Fungi</taxon>
        <taxon>Dikarya</taxon>
        <taxon>Ascomycota</taxon>
        <taxon>Pezizomycotina</taxon>
        <taxon>Orbiliomycetes</taxon>
        <taxon>Orbiliales</taxon>
        <taxon>Orbiliaceae</taxon>
        <taxon>Orbilia</taxon>
    </lineage>
</organism>
<feature type="region of interest" description="Disordered" evidence="1">
    <location>
        <begin position="315"/>
        <end position="343"/>
    </location>
</feature>
<feature type="compositionally biased region" description="Basic and acidic residues" evidence="1">
    <location>
        <begin position="41"/>
        <end position="60"/>
    </location>
</feature>
<feature type="compositionally biased region" description="Polar residues" evidence="1">
    <location>
        <begin position="146"/>
        <end position="159"/>
    </location>
</feature>
<dbReference type="Proteomes" id="UP001375240">
    <property type="component" value="Unassembled WGS sequence"/>
</dbReference>
<evidence type="ECO:0008006" key="4">
    <source>
        <dbReference type="Google" id="ProtNLM"/>
    </source>
</evidence>
<proteinExistence type="predicted"/>
<feature type="compositionally biased region" description="Low complexity" evidence="1">
    <location>
        <begin position="68"/>
        <end position="80"/>
    </location>
</feature>
<dbReference type="Gene3D" id="2.60.120.920">
    <property type="match status" value="1"/>
</dbReference>